<organism evidence="2 3">
    <name type="scientific">Rhynchospora breviuscula</name>
    <dbReference type="NCBI Taxonomy" id="2022672"/>
    <lineage>
        <taxon>Eukaryota</taxon>
        <taxon>Viridiplantae</taxon>
        <taxon>Streptophyta</taxon>
        <taxon>Embryophyta</taxon>
        <taxon>Tracheophyta</taxon>
        <taxon>Spermatophyta</taxon>
        <taxon>Magnoliopsida</taxon>
        <taxon>Liliopsida</taxon>
        <taxon>Poales</taxon>
        <taxon>Cyperaceae</taxon>
        <taxon>Cyperoideae</taxon>
        <taxon>Rhynchosporeae</taxon>
        <taxon>Rhynchospora</taxon>
    </lineage>
</organism>
<gene>
    <name evidence="2" type="ORF">LUZ63_001625</name>
</gene>
<comment type="caution">
    <text evidence="2">The sequence shown here is derived from an EMBL/GenBank/DDBJ whole genome shotgun (WGS) entry which is preliminary data.</text>
</comment>
<evidence type="ECO:0008006" key="4">
    <source>
        <dbReference type="Google" id="ProtNLM"/>
    </source>
</evidence>
<accession>A0A9Q0HX88</accession>
<feature type="compositionally biased region" description="Low complexity" evidence="1">
    <location>
        <begin position="257"/>
        <end position="272"/>
    </location>
</feature>
<name>A0A9Q0HX88_9POAL</name>
<feature type="compositionally biased region" description="Basic and acidic residues" evidence="1">
    <location>
        <begin position="86"/>
        <end position="98"/>
    </location>
</feature>
<dbReference type="GO" id="GO:0003743">
    <property type="term" value="F:translation initiation factor activity"/>
    <property type="evidence" value="ECO:0007669"/>
    <property type="project" value="InterPro"/>
</dbReference>
<dbReference type="Pfam" id="PF06273">
    <property type="entry name" value="eIF-4B"/>
    <property type="match status" value="1"/>
</dbReference>
<proteinExistence type="predicted"/>
<dbReference type="OrthoDB" id="48651at2759"/>
<keyword evidence="3" id="KW-1185">Reference proteome</keyword>
<feature type="compositionally biased region" description="Polar residues" evidence="1">
    <location>
        <begin position="242"/>
        <end position="256"/>
    </location>
</feature>
<dbReference type="Proteomes" id="UP001151287">
    <property type="component" value="Unassembled WGS sequence"/>
</dbReference>
<feature type="region of interest" description="Disordered" evidence="1">
    <location>
        <begin position="1"/>
        <end position="276"/>
    </location>
</feature>
<dbReference type="AlphaFoldDB" id="A0A9Q0HX88"/>
<dbReference type="PANTHER" id="PTHR32091:SF17">
    <property type="entry name" value="EUKARYOTIC TRANSLATION INITIATION FACTOR 4B3"/>
    <property type="match status" value="1"/>
</dbReference>
<evidence type="ECO:0000256" key="1">
    <source>
        <dbReference type="SAM" id="MobiDB-lite"/>
    </source>
</evidence>
<dbReference type="EMBL" id="JAMQYH010000001">
    <property type="protein sequence ID" value="KAJ1701846.1"/>
    <property type="molecule type" value="Genomic_DNA"/>
</dbReference>
<feature type="region of interest" description="Disordered" evidence="1">
    <location>
        <begin position="300"/>
        <end position="363"/>
    </location>
</feature>
<protein>
    <recommendedName>
        <fullName evidence="4">Eukaryotic translation initiation factor 4B3-like</fullName>
    </recommendedName>
</protein>
<feature type="compositionally biased region" description="Basic and acidic residues" evidence="1">
    <location>
        <begin position="197"/>
        <end position="214"/>
    </location>
</feature>
<dbReference type="InterPro" id="IPR010433">
    <property type="entry name" value="EIF-4B_pln"/>
</dbReference>
<feature type="compositionally biased region" description="Basic and acidic residues" evidence="1">
    <location>
        <begin position="133"/>
        <end position="153"/>
    </location>
</feature>
<feature type="compositionally biased region" description="Acidic residues" evidence="1">
    <location>
        <begin position="354"/>
        <end position="363"/>
    </location>
</feature>
<sequence>MALASASASAWSKPGSWALEAESQESEPASVMDFPSLATAAATKAPKKKKPQTLSLAEFTTGVSNPKPATATRLTHEEMLGLPTGPRERSAEELERPRGFGYSSYNSGGSNRNRDESGPRRTGSGPRDNGPSRADEVDDWGKTKKSVAPERRSGGGGFFDSNPSRADDSDSWVSNKRESAPVQSDMRRSGSSNWGFNKERDLSSDTWGKKREEVGTVTSSGARPKLVLQPRTLPLASPPIANGSNGDITPQSEVSMNGSVPVGKSKGSGSNPFGAARPREEVLAEKGQNWRELEEKLESVKVREEKSGFGKKISAAGNGTTGASHDRTEGAWRKPVNSVDAKPVEQTETPSSEENVEDAAGEN</sequence>
<feature type="compositionally biased region" description="Low complexity" evidence="1">
    <location>
        <begin position="99"/>
        <end position="111"/>
    </location>
</feature>
<reference evidence="2" key="1">
    <citation type="journal article" date="2022" name="Cell">
        <title>Repeat-based holocentromeres influence genome architecture and karyotype evolution.</title>
        <authorList>
            <person name="Hofstatter P.G."/>
            <person name="Thangavel G."/>
            <person name="Lux T."/>
            <person name="Neumann P."/>
            <person name="Vondrak T."/>
            <person name="Novak P."/>
            <person name="Zhang M."/>
            <person name="Costa L."/>
            <person name="Castellani M."/>
            <person name="Scott A."/>
            <person name="Toegelov H."/>
            <person name="Fuchs J."/>
            <person name="Mata-Sucre Y."/>
            <person name="Dias Y."/>
            <person name="Vanzela A.L.L."/>
            <person name="Huettel B."/>
            <person name="Almeida C.C.S."/>
            <person name="Simkova H."/>
            <person name="Souza G."/>
            <person name="Pedrosa-Harand A."/>
            <person name="Macas J."/>
            <person name="Mayer K.F.X."/>
            <person name="Houben A."/>
            <person name="Marques A."/>
        </authorList>
    </citation>
    <scope>NUCLEOTIDE SEQUENCE</scope>
    <source>
        <strain evidence="2">RhyBre1mFocal</strain>
    </source>
</reference>
<feature type="compositionally biased region" description="Low complexity" evidence="1">
    <location>
        <begin position="1"/>
        <end position="18"/>
    </location>
</feature>
<dbReference type="PANTHER" id="PTHR32091">
    <property type="entry name" value="EUKARYOTIC TRANSLATION INITIATION FACTOR 4B"/>
    <property type="match status" value="1"/>
</dbReference>
<evidence type="ECO:0000313" key="3">
    <source>
        <dbReference type="Proteomes" id="UP001151287"/>
    </source>
</evidence>
<evidence type="ECO:0000313" key="2">
    <source>
        <dbReference type="EMBL" id="KAJ1701846.1"/>
    </source>
</evidence>
<dbReference type="GO" id="GO:0003729">
    <property type="term" value="F:mRNA binding"/>
    <property type="evidence" value="ECO:0007669"/>
    <property type="project" value="TreeGrafter"/>
</dbReference>